<dbReference type="KEGG" id="mor:MOC_2351"/>
<evidence type="ECO:0000313" key="2">
    <source>
        <dbReference type="EMBL" id="AIQ90106.1"/>
    </source>
</evidence>
<feature type="region of interest" description="Disordered" evidence="1">
    <location>
        <begin position="36"/>
        <end position="64"/>
    </location>
</feature>
<dbReference type="AlphaFoldDB" id="A0A089NQA5"/>
<dbReference type="HOGENOM" id="CLU_2330536_0_0_5"/>
<sequence>MDLWHRRRIEPRLSGLRGDADHGFAIMGRRRAAGNRFQAGNGPAQVRSDTSRIHRSGETFPPPGRCCGRSPGGCVRRVCATRLKIGTMGTYTPELTGG</sequence>
<keyword evidence="3" id="KW-1185">Reference proteome</keyword>
<proteinExistence type="predicted"/>
<dbReference type="STRING" id="693986.MOC_2351"/>
<dbReference type="Proteomes" id="UP000029492">
    <property type="component" value="Chromosome"/>
</dbReference>
<reference evidence="2 3" key="1">
    <citation type="journal article" date="2014" name="PLoS ONE">
        <title>Genome Information of Methylobacterium oryzae, a Plant-Probiotic Methylotroph in the Phyllosphere.</title>
        <authorList>
            <person name="Kwak M.J."/>
            <person name="Jeong H."/>
            <person name="Madhaiyan M."/>
            <person name="Lee Y."/>
            <person name="Sa T.M."/>
            <person name="Oh T.K."/>
            <person name="Kim J.F."/>
        </authorList>
    </citation>
    <scope>NUCLEOTIDE SEQUENCE [LARGE SCALE GENOMIC DNA]</scope>
    <source>
        <strain evidence="2 3">CBMB20</strain>
    </source>
</reference>
<accession>A0A089NQA5</accession>
<dbReference type="EMBL" id="CP003811">
    <property type="protein sequence ID" value="AIQ90106.1"/>
    <property type="molecule type" value="Genomic_DNA"/>
</dbReference>
<name>A0A089NQA5_9HYPH</name>
<organism evidence="2 3">
    <name type="scientific">Methylobacterium oryzae CBMB20</name>
    <dbReference type="NCBI Taxonomy" id="693986"/>
    <lineage>
        <taxon>Bacteria</taxon>
        <taxon>Pseudomonadati</taxon>
        <taxon>Pseudomonadota</taxon>
        <taxon>Alphaproteobacteria</taxon>
        <taxon>Hyphomicrobiales</taxon>
        <taxon>Methylobacteriaceae</taxon>
        <taxon>Methylobacterium</taxon>
    </lineage>
</organism>
<evidence type="ECO:0000313" key="3">
    <source>
        <dbReference type="Proteomes" id="UP000029492"/>
    </source>
</evidence>
<evidence type="ECO:0000256" key="1">
    <source>
        <dbReference type="SAM" id="MobiDB-lite"/>
    </source>
</evidence>
<gene>
    <name evidence="2" type="ORF">MOC_2351</name>
</gene>
<protein>
    <submittedName>
        <fullName evidence="2">Protein of unassigned function</fullName>
    </submittedName>
</protein>